<evidence type="ECO:0000256" key="5">
    <source>
        <dbReference type="ARBA" id="ARBA00022801"/>
    </source>
</evidence>
<dbReference type="GO" id="GO:0030246">
    <property type="term" value="F:carbohydrate binding"/>
    <property type="evidence" value="ECO:0007669"/>
    <property type="project" value="InterPro"/>
</dbReference>
<dbReference type="SUPFAM" id="SSF51445">
    <property type="entry name" value="(Trans)glycosidases"/>
    <property type="match status" value="1"/>
</dbReference>
<dbReference type="PROSITE" id="PS00719">
    <property type="entry name" value="GLYCOSYL_HYDROL_F2_1"/>
    <property type="match status" value="1"/>
</dbReference>
<sequence>MTPQPQPSPSEPRAVGAPVGAGPGFDPSRLHDPELVAENRLPAHSDHLWFADWDEARLGESSFQTSLDGVWKISCAKNPALAVEGFWADDVDVSHWDDIPVPAHIQLHGYDRPQYVNTQYPWDGHEALEPGQAPTGYNPVASYVKDIDLRALPEGERLILRLEGAESAVAVWFNGRYIGYSTDSFTPSEFDLTDVARAGRNRLALRVFKWSAASWLEDQDFYRFSGLFRSVLLRRLPAVHLEDLRVRTEPVPGAAVVHLDYRLCGRGSVRAVLDGVGELGAESPSAPGAPQIPEAPEGQEGCGTLSITVPDPRLWSSEDPHLYSLSIEVLDEEGRLIEAVPHSVGIRHVAIEDGILTVNGSRVVLKGVNRHEFGLQGRVVSRETTEADLVALKRANVNAIRTSHYPNSSFFYELCDRYGFYVIDEANLETHGVWDVIERGGEPVSSAVPGDLPQWREAVLDRARSMYERDKNHPSIIMWSCGNESYGGTNLRDMADLLRSLDTRPVHYEGIHWDPRHPQTSDVISQMYTPAAEVEAQIRDRRAPVERAGRADGAPGDPGPKPFILCEFAHAMGNSLGAVERYLDLAEREPRFQGGFIWDFADQAIELRSSSGRPFFGYGGDCGEAPHDGDFCGNGIFFADHTPSPKVAEVAHLYRPLLTEVSQEGLTVTNRFLFTASSEVECVVSLEREGRALARAVVDTDVAPGQSQHYPLPLTLPEQPGEYALTVSFRLRRATSWAPAGHEIAWDQHVLTRGEQAGPAAAGASAVRGTASSVSGGSLWQVAARAPELIRGGHNIGVRGEHFEALFSRLAGGLSSYRYGMTPDGGNELLRSVVRPCFWHAPTANERGYAGPFHEGAWLLASRYSRPVDAWPRVEQEDTAVTVTFDYELAGLPGSTCSMSYRVLADGTVEVVQVLQPEGEVPELPEFSTLFEVPGSLGRLTWYGQGPQECYVDRCGGARLGVYEAEVCEQLTAYLKPQEAGNHTGVRWAEVRGPRGLGLRFECEPGAPMEFSALPWTPFEVENAAHPTELPPSERTVIRPALMRRGVAGDDSWGARPHPEFRLPTGRLELRYSFRGLL</sequence>
<dbReference type="GO" id="GO:0009341">
    <property type="term" value="C:beta-galactosidase complex"/>
    <property type="evidence" value="ECO:0007669"/>
    <property type="project" value="InterPro"/>
</dbReference>
<dbReference type="Proteomes" id="UP000572528">
    <property type="component" value="Unassembled WGS sequence"/>
</dbReference>
<dbReference type="InterPro" id="IPR023230">
    <property type="entry name" value="Glyco_hydro_2_CS"/>
</dbReference>
<dbReference type="Gene3D" id="2.60.120.260">
    <property type="entry name" value="Galactose-binding domain-like"/>
    <property type="match status" value="1"/>
</dbReference>
<dbReference type="EC" id="3.2.1.23" evidence="3 8"/>
<dbReference type="SUPFAM" id="SSF49785">
    <property type="entry name" value="Galactose-binding domain-like"/>
    <property type="match status" value="1"/>
</dbReference>
<dbReference type="InterPro" id="IPR004199">
    <property type="entry name" value="B-gal_small/dom_5"/>
</dbReference>
<dbReference type="AlphaFoldDB" id="A0A853EGN9"/>
<name>A0A853EGN9_9ACTO</name>
<dbReference type="Gene3D" id="2.60.40.10">
    <property type="entry name" value="Immunoglobulins"/>
    <property type="match status" value="2"/>
</dbReference>
<dbReference type="InterPro" id="IPR014718">
    <property type="entry name" value="GH-type_carb-bd"/>
</dbReference>
<dbReference type="SUPFAM" id="SSF74650">
    <property type="entry name" value="Galactose mutarotase-like"/>
    <property type="match status" value="1"/>
</dbReference>
<dbReference type="InterPro" id="IPR032312">
    <property type="entry name" value="LacZ_4"/>
</dbReference>
<keyword evidence="6 8" id="KW-0326">Glycosidase</keyword>
<comment type="caution">
    <text evidence="11">The sequence shown here is derived from an EMBL/GenBank/DDBJ whole genome shotgun (WGS) entry which is preliminary data.</text>
</comment>
<dbReference type="Pfam" id="PF02837">
    <property type="entry name" value="Glyco_hydro_2_N"/>
    <property type="match status" value="1"/>
</dbReference>
<evidence type="ECO:0000256" key="8">
    <source>
        <dbReference type="RuleBase" id="RU361154"/>
    </source>
</evidence>
<dbReference type="InterPro" id="IPR050347">
    <property type="entry name" value="Bact_Beta-galactosidase"/>
</dbReference>
<dbReference type="InterPro" id="IPR036156">
    <property type="entry name" value="Beta-gal/glucu_dom_sf"/>
</dbReference>
<dbReference type="Gene3D" id="2.70.98.10">
    <property type="match status" value="1"/>
</dbReference>
<dbReference type="Pfam" id="PF16353">
    <property type="entry name" value="LacZ_4"/>
    <property type="match status" value="1"/>
</dbReference>
<dbReference type="PRINTS" id="PR00132">
    <property type="entry name" value="GLHYDRLASE2"/>
</dbReference>
<dbReference type="InterPro" id="IPR013783">
    <property type="entry name" value="Ig-like_fold"/>
</dbReference>
<evidence type="ECO:0000256" key="2">
    <source>
        <dbReference type="ARBA" id="ARBA00007401"/>
    </source>
</evidence>
<reference evidence="11 12" key="1">
    <citation type="submission" date="2020-07" db="EMBL/GenBank/DDBJ databases">
        <title>MOT database genomes.</title>
        <authorList>
            <person name="Joseph S."/>
            <person name="Aduse-Opoku J."/>
            <person name="Hashim A."/>
            <person name="Wade W."/>
            <person name="Curtis M."/>
        </authorList>
    </citation>
    <scope>NUCLEOTIDE SEQUENCE [LARGE SCALE GENOMIC DNA]</scope>
    <source>
        <strain evidence="11 12">WMus004</strain>
    </source>
</reference>
<evidence type="ECO:0000313" key="12">
    <source>
        <dbReference type="Proteomes" id="UP000572528"/>
    </source>
</evidence>
<proteinExistence type="inferred from homology"/>
<dbReference type="GO" id="GO:0004565">
    <property type="term" value="F:beta-galactosidase activity"/>
    <property type="evidence" value="ECO:0007669"/>
    <property type="project" value="UniProtKB-EC"/>
</dbReference>
<dbReference type="InterPro" id="IPR006101">
    <property type="entry name" value="Glyco_hydro_2"/>
</dbReference>
<evidence type="ECO:0000256" key="3">
    <source>
        <dbReference type="ARBA" id="ARBA00012756"/>
    </source>
</evidence>
<evidence type="ECO:0000256" key="7">
    <source>
        <dbReference type="ARBA" id="ARBA00032230"/>
    </source>
</evidence>
<dbReference type="PANTHER" id="PTHR46323">
    <property type="entry name" value="BETA-GALACTOSIDASE"/>
    <property type="match status" value="1"/>
</dbReference>
<feature type="region of interest" description="Disordered" evidence="9">
    <location>
        <begin position="280"/>
        <end position="299"/>
    </location>
</feature>
<keyword evidence="5 8" id="KW-0378">Hydrolase</keyword>
<comment type="similarity">
    <text evidence="2 8">Belongs to the glycosyl hydrolase 2 family.</text>
</comment>
<evidence type="ECO:0000256" key="4">
    <source>
        <dbReference type="ARBA" id="ARBA00013303"/>
    </source>
</evidence>
<dbReference type="Pfam" id="PF02836">
    <property type="entry name" value="Glyco_hydro_2_C"/>
    <property type="match status" value="1"/>
</dbReference>
<feature type="region of interest" description="Disordered" evidence="9">
    <location>
        <begin position="1"/>
        <end position="30"/>
    </location>
</feature>
<dbReference type="Pfam" id="PF00703">
    <property type="entry name" value="Glyco_hydro_2"/>
    <property type="match status" value="1"/>
</dbReference>
<accession>A0A853EGN9</accession>
<dbReference type="EMBL" id="JACBXV010000019">
    <property type="protein sequence ID" value="NYS68459.1"/>
    <property type="molecule type" value="Genomic_DNA"/>
</dbReference>
<dbReference type="InterPro" id="IPR006102">
    <property type="entry name" value="Ig-like_GH2"/>
</dbReference>
<dbReference type="RefSeq" id="WP_179899795.1">
    <property type="nucleotide sequence ID" value="NZ_JACBXV010000019.1"/>
</dbReference>
<evidence type="ECO:0000256" key="1">
    <source>
        <dbReference type="ARBA" id="ARBA00001412"/>
    </source>
</evidence>
<organism evidence="11 12">
    <name type="scientific">Actinomyces bowdenii</name>
    <dbReference type="NCBI Taxonomy" id="131109"/>
    <lineage>
        <taxon>Bacteria</taxon>
        <taxon>Bacillati</taxon>
        <taxon>Actinomycetota</taxon>
        <taxon>Actinomycetes</taxon>
        <taxon>Actinomycetales</taxon>
        <taxon>Actinomycetaceae</taxon>
        <taxon>Actinomyces</taxon>
    </lineage>
</organism>
<dbReference type="InterPro" id="IPR017853">
    <property type="entry name" value="GH"/>
</dbReference>
<dbReference type="InterPro" id="IPR011013">
    <property type="entry name" value="Gal_mutarotase_sf_dom"/>
</dbReference>
<gene>
    <name evidence="11" type="ORF">HZZ05_02785</name>
</gene>
<evidence type="ECO:0000313" key="11">
    <source>
        <dbReference type="EMBL" id="NYS68459.1"/>
    </source>
</evidence>
<dbReference type="InterPro" id="IPR023232">
    <property type="entry name" value="Glyco_hydro_2_AS"/>
</dbReference>
<dbReference type="InterPro" id="IPR006104">
    <property type="entry name" value="Glyco_hydro_2_N"/>
</dbReference>
<evidence type="ECO:0000259" key="10">
    <source>
        <dbReference type="SMART" id="SM01038"/>
    </source>
</evidence>
<feature type="domain" description="Beta galactosidase small chain/" evidence="10">
    <location>
        <begin position="797"/>
        <end position="1075"/>
    </location>
</feature>
<dbReference type="InterPro" id="IPR006103">
    <property type="entry name" value="Glyco_hydro_2_cat"/>
</dbReference>
<feature type="compositionally biased region" description="Pro residues" evidence="9">
    <location>
        <begin position="1"/>
        <end position="10"/>
    </location>
</feature>
<dbReference type="PROSITE" id="PS00608">
    <property type="entry name" value="GLYCOSYL_HYDROL_F2_2"/>
    <property type="match status" value="1"/>
</dbReference>
<dbReference type="GO" id="GO:0005990">
    <property type="term" value="P:lactose catabolic process"/>
    <property type="evidence" value="ECO:0007669"/>
    <property type="project" value="TreeGrafter"/>
</dbReference>
<evidence type="ECO:0000256" key="6">
    <source>
        <dbReference type="ARBA" id="ARBA00023295"/>
    </source>
</evidence>
<protein>
    <recommendedName>
        <fullName evidence="4 8">Beta-galactosidase</fullName>
        <ecNumber evidence="3 8">3.2.1.23</ecNumber>
    </recommendedName>
    <alternativeName>
        <fullName evidence="7 8">Lactase</fullName>
    </alternativeName>
</protein>
<dbReference type="PANTHER" id="PTHR46323:SF2">
    <property type="entry name" value="BETA-GALACTOSIDASE"/>
    <property type="match status" value="1"/>
</dbReference>
<dbReference type="InterPro" id="IPR008979">
    <property type="entry name" value="Galactose-bd-like_sf"/>
</dbReference>
<evidence type="ECO:0000256" key="9">
    <source>
        <dbReference type="SAM" id="MobiDB-lite"/>
    </source>
</evidence>
<dbReference type="Pfam" id="PF02929">
    <property type="entry name" value="Bgal_small_N"/>
    <property type="match status" value="1"/>
</dbReference>
<dbReference type="Gene3D" id="3.20.20.80">
    <property type="entry name" value="Glycosidases"/>
    <property type="match status" value="1"/>
</dbReference>
<dbReference type="SUPFAM" id="SSF49303">
    <property type="entry name" value="beta-Galactosidase/glucuronidase domain"/>
    <property type="match status" value="2"/>
</dbReference>
<comment type="catalytic activity">
    <reaction evidence="1 8">
        <text>Hydrolysis of terminal non-reducing beta-D-galactose residues in beta-D-galactosides.</text>
        <dbReference type="EC" id="3.2.1.23"/>
    </reaction>
</comment>
<dbReference type="SMART" id="SM01038">
    <property type="entry name" value="Bgal_small_N"/>
    <property type="match status" value="1"/>
</dbReference>